<evidence type="ECO:0000256" key="2">
    <source>
        <dbReference type="ARBA" id="ARBA00022692"/>
    </source>
</evidence>
<feature type="transmembrane region" description="Helical" evidence="5">
    <location>
        <begin position="181"/>
        <end position="200"/>
    </location>
</feature>
<comment type="caution">
    <text evidence="9">The sequence shown here is derived from an EMBL/GenBank/DDBJ whole genome shotgun (WGS) entry which is preliminary data.</text>
</comment>
<gene>
    <name evidence="9" type="ORF">B0H16DRAFT_1897243</name>
</gene>
<evidence type="ECO:0000313" key="10">
    <source>
        <dbReference type="Proteomes" id="UP001215598"/>
    </source>
</evidence>
<dbReference type="InterPro" id="IPR018823">
    <property type="entry name" value="ArAE_2_N"/>
</dbReference>
<feature type="transmembrane region" description="Helical" evidence="5">
    <location>
        <begin position="108"/>
        <end position="129"/>
    </location>
</feature>
<organism evidence="9 10">
    <name type="scientific">Mycena metata</name>
    <dbReference type="NCBI Taxonomy" id="1033252"/>
    <lineage>
        <taxon>Eukaryota</taxon>
        <taxon>Fungi</taxon>
        <taxon>Dikarya</taxon>
        <taxon>Basidiomycota</taxon>
        <taxon>Agaricomycotina</taxon>
        <taxon>Agaricomycetes</taxon>
        <taxon>Agaricomycetidae</taxon>
        <taxon>Agaricales</taxon>
        <taxon>Marasmiineae</taxon>
        <taxon>Mycenaceae</taxon>
        <taxon>Mycena</taxon>
    </lineage>
</organism>
<feature type="transmembrane region" description="Helical" evidence="5">
    <location>
        <begin position="233"/>
        <end position="256"/>
    </location>
</feature>
<accession>A0AAD7HFJ3</accession>
<feature type="transmembrane region" description="Helical" evidence="5">
    <location>
        <begin position="720"/>
        <end position="739"/>
    </location>
</feature>
<dbReference type="GO" id="GO:0016020">
    <property type="term" value="C:membrane"/>
    <property type="evidence" value="ECO:0007669"/>
    <property type="project" value="UniProtKB-SubCell"/>
</dbReference>
<feature type="transmembrane region" description="Helical" evidence="5">
    <location>
        <begin position="759"/>
        <end position="777"/>
    </location>
</feature>
<feature type="transmembrane region" description="Helical" evidence="5">
    <location>
        <begin position="697"/>
        <end position="715"/>
    </location>
</feature>
<feature type="transmembrane region" description="Helical" evidence="5">
    <location>
        <begin position="504"/>
        <end position="530"/>
    </location>
</feature>
<keyword evidence="4 5" id="KW-0472">Membrane</keyword>
<feature type="transmembrane region" description="Helical" evidence="5">
    <location>
        <begin position="665"/>
        <end position="685"/>
    </location>
</feature>
<dbReference type="EMBL" id="JARKIB010000254">
    <property type="protein sequence ID" value="KAJ7719305.1"/>
    <property type="molecule type" value="Genomic_DNA"/>
</dbReference>
<feature type="transmembrane region" description="Helical" evidence="5">
    <location>
        <begin position="206"/>
        <end position="226"/>
    </location>
</feature>
<name>A0AAD7HFJ3_9AGAR</name>
<evidence type="ECO:0000256" key="5">
    <source>
        <dbReference type="SAM" id="Phobius"/>
    </source>
</evidence>
<evidence type="ECO:0000259" key="6">
    <source>
        <dbReference type="Pfam" id="PF10334"/>
    </source>
</evidence>
<evidence type="ECO:0008006" key="11">
    <source>
        <dbReference type="Google" id="ProtNLM"/>
    </source>
</evidence>
<evidence type="ECO:0000256" key="3">
    <source>
        <dbReference type="ARBA" id="ARBA00022989"/>
    </source>
</evidence>
<feature type="domain" description="Integral membrane bound transporter" evidence="8">
    <location>
        <begin position="624"/>
        <end position="772"/>
    </location>
</feature>
<keyword evidence="2 5" id="KW-0812">Transmembrane</keyword>
<evidence type="ECO:0000259" key="7">
    <source>
        <dbReference type="Pfam" id="PF10337"/>
    </source>
</evidence>
<keyword evidence="10" id="KW-1185">Reference proteome</keyword>
<dbReference type="InterPro" id="IPR049453">
    <property type="entry name" value="Memb_transporter_dom"/>
</dbReference>
<dbReference type="Pfam" id="PF10337">
    <property type="entry name" value="ArAE_2_N"/>
    <property type="match status" value="1"/>
</dbReference>
<evidence type="ECO:0000259" key="8">
    <source>
        <dbReference type="Pfam" id="PF13515"/>
    </source>
</evidence>
<dbReference type="Pfam" id="PF10334">
    <property type="entry name" value="BRE4"/>
    <property type="match status" value="1"/>
</dbReference>
<feature type="transmembrane region" description="Helical" evidence="5">
    <location>
        <begin position="637"/>
        <end position="658"/>
    </location>
</feature>
<dbReference type="AlphaFoldDB" id="A0AAD7HFJ3"/>
<feature type="domain" description="Putative ER transporter 6TM N-terminal" evidence="7">
    <location>
        <begin position="45"/>
        <end position="365"/>
    </location>
</feature>
<evidence type="ECO:0000256" key="4">
    <source>
        <dbReference type="ARBA" id="ARBA00023136"/>
    </source>
</evidence>
<keyword evidence="3 5" id="KW-1133">Transmembrane helix</keyword>
<protein>
    <recommendedName>
        <fullName evidence="11">ER transporter 6TM N-terminal domain-containing protein</fullName>
    </recommendedName>
</protein>
<feature type="transmembrane region" description="Helical" evidence="5">
    <location>
        <begin position="612"/>
        <end position="631"/>
    </location>
</feature>
<evidence type="ECO:0000313" key="9">
    <source>
        <dbReference type="EMBL" id="KAJ7719305.1"/>
    </source>
</evidence>
<dbReference type="InterPro" id="IPR018820">
    <property type="entry name" value="BRE4-related_DUF2421"/>
</dbReference>
<dbReference type="Pfam" id="PF13515">
    <property type="entry name" value="FUSC_2"/>
    <property type="match status" value="1"/>
</dbReference>
<proteinExistence type="predicted"/>
<comment type="subcellular location">
    <subcellularLocation>
        <location evidence="1">Membrane</location>
        <topology evidence="1">Multi-pass membrane protein</topology>
    </subcellularLocation>
</comment>
<evidence type="ECO:0000256" key="1">
    <source>
        <dbReference type="ARBA" id="ARBA00004141"/>
    </source>
</evidence>
<dbReference type="Proteomes" id="UP001215598">
    <property type="component" value="Unassembled WGS sequence"/>
</dbReference>
<dbReference type="PANTHER" id="PTHR37994:SF3">
    <property type="entry name" value="ER TRANSPORTER 6TM N-TERMINAL DOMAIN-CONTAINING PROTEIN"/>
    <property type="match status" value="1"/>
</dbReference>
<dbReference type="PANTHER" id="PTHR37994">
    <property type="entry name" value="ARAE_2_N DOMAIN-CONTAINING PROTEIN-RELATED"/>
    <property type="match status" value="1"/>
</dbReference>
<feature type="domain" description="DUF2421" evidence="6">
    <location>
        <begin position="778"/>
        <end position="991"/>
    </location>
</feature>
<feature type="transmembrane region" description="Helical" evidence="5">
    <location>
        <begin position="57"/>
        <end position="76"/>
    </location>
</feature>
<sequence>MSNNEPKLSTGEDSTVTLQPKVVPAEKTAAHSSPTATRGILAPLPPWVSGPLQSRRAWKVLLRCWVASLVSFIILLPNASLRTIGVTSFFALLTSLLLPPYLPVQLTIFLLSTLVAGLLSGWGIGIGAMRAANAVRNQELIQIAGEQITASINASTVFQANPALAQSTAVFDGFFLDIRSTAMYGAFLAVGFFIFGLMRAYAPKLIFMSIFGTIALDVFCAVGPLFPSKRYTLLNSIGISLGCYVAIVIITTVLIFPETMSHAALDTFAGQFTRVAELIKMQDAVLTAPAEDLARDGPLIRKFKALRAQLIGTHQQLSATSGFLSLEFSFGRWSGDDVRTLQAPFVALITRTGCLLNFDRLVGSAQLSSAFTDSIQGPTHDTYLLRQIHTRNSAAEAAHNVRPQDVLPVLNIATAELRVASAAALTAVRSTIELVNTTRWRRAPERDAVSANALEEAALRLRTAIANFEAMGQNALIAPFSSLLQQHPNDPDAQKVDPPLRALFIAYVFAADIVGIARAVMTLLDVVVVLNEKRQRARLWAPTGLRSMWTLLTARGDEADGAFGEDMSVPVPGVQESRDYRRDPDSRPPTYTFQKVMNGMHKVYQWSSTAEAVFTWKYVFISIALWLPAVFKHSANFYYVEKGIWALIMAQTTLNIYASDQIFNYVTRLLGTLVGLGFGLVAWYAGNGKGNGNPYGASVAVGVCIIPLLFVRVFAPERFLAGNILGCTTFALVVGHSWIDGHAYQFASPGIGWTVAWRRWALVSIGAAASFILMMLPPQSGRKAVRQRNALSIAALGESYAFLISTWISKQKSSDATLESVPWVPDFHARLMGLADEMRAIRMLTDLAKWEGRSPRQVAGSRVDMIGSLAQLSGALIHLEDEWRLNFVHSAKVLNPNFISDVMAAFSLISQSLRNGEPLHHVLPHSLLDRLFYHGHTHNGTAIPPVRERWMDVEALKSPSYMYYSSGMVAIYQLLASLDELHAITKELCGEVPLTGFANWREEYERGRSVA</sequence>
<reference evidence="9" key="1">
    <citation type="submission" date="2023-03" db="EMBL/GenBank/DDBJ databases">
        <title>Massive genome expansion in bonnet fungi (Mycena s.s.) driven by repeated elements and novel gene families across ecological guilds.</title>
        <authorList>
            <consortium name="Lawrence Berkeley National Laboratory"/>
            <person name="Harder C.B."/>
            <person name="Miyauchi S."/>
            <person name="Viragh M."/>
            <person name="Kuo A."/>
            <person name="Thoen E."/>
            <person name="Andreopoulos B."/>
            <person name="Lu D."/>
            <person name="Skrede I."/>
            <person name="Drula E."/>
            <person name="Henrissat B."/>
            <person name="Morin E."/>
            <person name="Kohler A."/>
            <person name="Barry K."/>
            <person name="LaButti K."/>
            <person name="Morin E."/>
            <person name="Salamov A."/>
            <person name="Lipzen A."/>
            <person name="Mereny Z."/>
            <person name="Hegedus B."/>
            <person name="Baldrian P."/>
            <person name="Stursova M."/>
            <person name="Weitz H."/>
            <person name="Taylor A."/>
            <person name="Grigoriev I.V."/>
            <person name="Nagy L.G."/>
            <person name="Martin F."/>
            <person name="Kauserud H."/>
        </authorList>
    </citation>
    <scope>NUCLEOTIDE SEQUENCE</scope>
    <source>
        <strain evidence="9">CBHHK182m</strain>
    </source>
</reference>